<sequence>MMTNKYSFKTETRDTKRLFIALPLPYAVRQHLRERVSQWQRWPFKKWVHVEDYHLTLKFLGDTTLTRLPRLNRSLAEIASCFSPFKLSLKNIGVFGEPSRPRILWIGVQGELDVLNNLQHKVEEEMAKLGYPADNRPYRPHVTLARTYRGKQTFDIRSLNQGVQLNSDKITWQVKEVVLYESRVDLLPMYKPQLIVQLGHKFGNYYSQ</sequence>
<dbReference type="RefSeq" id="WP_007504693.1">
    <property type="nucleotide sequence ID" value="NZ_AFCE01000137.1"/>
</dbReference>
<evidence type="ECO:0000256" key="1">
    <source>
        <dbReference type="ARBA" id="ARBA00022801"/>
    </source>
</evidence>
<evidence type="ECO:0000313" key="3">
    <source>
        <dbReference type="EMBL" id="EGL82827.1"/>
    </source>
</evidence>
<dbReference type="PANTHER" id="PTHR35561:SF1">
    <property type="entry name" value="RNA 2',3'-CYCLIC PHOSPHODIESTERASE"/>
    <property type="match status" value="1"/>
</dbReference>
<evidence type="ECO:0000313" key="4">
    <source>
        <dbReference type="EMBL" id="QZT34869.1"/>
    </source>
</evidence>
<dbReference type="EMBL" id="CP082237">
    <property type="protein sequence ID" value="QZT34869.1"/>
    <property type="molecule type" value="Genomic_DNA"/>
</dbReference>
<keyword evidence="1 2" id="KW-0378">Hydrolase</keyword>
<reference evidence="4 6" key="2">
    <citation type="journal article" date="2020" name="Extremophiles">
        <title>Genomic analysis of Caldalkalibacillus thermarum TA2.A1 reveals aerobic alkaliphilic metabolism and evolutionary hallmarks linking alkaliphilic bacteria and plant life.</title>
        <authorList>
            <person name="de Jong S.I."/>
            <person name="van den Broek M.A."/>
            <person name="Merkel A.Y."/>
            <person name="de la Torre Cortes P."/>
            <person name="Kalamorz F."/>
            <person name="Cook G.M."/>
            <person name="van Loosdrecht M.C.M."/>
            <person name="McMillan D.G.G."/>
        </authorList>
    </citation>
    <scope>NUCLEOTIDE SEQUENCE [LARGE SCALE GENOMIC DNA]</scope>
    <source>
        <strain evidence="4 6">TA2.A1</strain>
    </source>
</reference>
<comment type="similarity">
    <text evidence="2">Belongs to the 2H phosphoesterase superfamily. ThpR family.</text>
</comment>
<dbReference type="EC" id="3.1.4.58" evidence="2"/>
<dbReference type="Gene3D" id="3.90.1140.10">
    <property type="entry name" value="Cyclic phosphodiesterase"/>
    <property type="match status" value="1"/>
</dbReference>
<dbReference type="InterPro" id="IPR009097">
    <property type="entry name" value="Cyclic_Pdiesterase"/>
</dbReference>
<dbReference type="SUPFAM" id="SSF55144">
    <property type="entry name" value="LigT-like"/>
    <property type="match status" value="1"/>
</dbReference>
<feature type="active site" description="Proton donor" evidence="2">
    <location>
        <position position="54"/>
    </location>
</feature>
<evidence type="ECO:0000256" key="2">
    <source>
        <dbReference type="HAMAP-Rule" id="MF_01940"/>
    </source>
</evidence>
<dbReference type="GO" id="GO:0016874">
    <property type="term" value="F:ligase activity"/>
    <property type="evidence" value="ECO:0007669"/>
    <property type="project" value="UniProtKB-KW"/>
</dbReference>
<proteinExistence type="inferred from homology"/>
<name>F5L751_CALTT</name>
<dbReference type="HAMAP" id="MF_01940">
    <property type="entry name" value="RNA_CPDase"/>
    <property type="match status" value="1"/>
</dbReference>
<dbReference type="OrthoDB" id="9789350at2"/>
<dbReference type="Proteomes" id="UP000010716">
    <property type="component" value="Unassembled WGS sequence"/>
</dbReference>
<dbReference type="Pfam" id="PF13563">
    <property type="entry name" value="2_5_RNA_ligase2"/>
    <property type="match status" value="1"/>
</dbReference>
<dbReference type="AlphaFoldDB" id="F5L751"/>
<dbReference type="EMBL" id="AFCE01000137">
    <property type="protein sequence ID" value="EGL82827.1"/>
    <property type="molecule type" value="Genomic_DNA"/>
</dbReference>
<organism evidence="3 5">
    <name type="scientific">Caldalkalibacillus thermarum (strain TA2.A1)</name>
    <dbReference type="NCBI Taxonomy" id="986075"/>
    <lineage>
        <taxon>Bacteria</taxon>
        <taxon>Bacillati</taxon>
        <taxon>Bacillota</taxon>
        <taxon>Bacilli</taxon>
        <taxon>Bacillales</taxon>
        <taxon>Bacillaceae</taxon>
        <taxon>Caldalkalibacillus</taxon>
    </lineage>
</organism>
<gene>
    <name evidence="4" type="primary">thpR</name>
    <name evidence="3" type="ORF">CathTA2_1651</name>
    <name evidence="4" type="ORF">HUR95_06355</name>
</gene>
<dbReference type="NCBIfam" id="TIGR02258">
    <property type="entry name" value="2_5_ligase"/>
    <property type="match status" value="1"/>
</dbReference>
<comment type="catalytic activity">
    <reaction evidence="2">
        <text>a 3'-end 2',3'-cyclophospho-ribonucleotide-RNA + H2O = a 3'-end 2'-phospho-ribonucleotide-RNA + H(+)</text>
        <dbReference type="Rhea" id="RHEA:11828"/>
        <dbReference type="Rhea" id="RHEA-COMP:10464"/>
        <dbReference type="Rhea" id="RHEA-COMP:17353"/>
        <dbReference type="ChEBI" id="CHEBI:15377"/>
        <dbReference type="ChEBI" id="CHEBI:15378"/>
        <dbReference type="ChEBI" id="CHEBI:83064"/>
        <dbReference type="ChEBI" id="CHEBI:173113"/>
        <dbReference type="EC" id="3.1.4.58"/>
    </reaction>
</comment>
<accession>F5L751</accession>
<feature type="active site" description="Proton acceptor" evidence="2">
    <location>
        <position position="141"/>
    </location>
</feature>
<keyword evidence="3" id="KW-0436">Ligase</keyword>
<evidence type="ECO:0000313" key="5">
    <source>
        <dbReference type="Proteomes" id="UP000010716"/>
    </source>
</evidence>
<dbReference type="KEGG" id="cthu:HUR95_06355"/>
<keyword evidence="6" id="KW-1185">Reference proteome</keyword>
<dbReference type="InterPro" id="IPR004175">
    <property type="entry name" value="RNA_CPDase"/>
</dbReference>
<reference evidence="4" key="3">
    <citation type="submission" date="2021-08" db="EMBL/GenBank/DDBJ databases">
        <authorList>
            <person name="de Jong S."/>
            <person name="van den Broek M."/>
            <person name="Merkel A."/>
            <person name="de la Torre Cortes P."/>
            <person name="Kalamorz F."/>
            <person name="Cook G."/>
            <person name="van Loosdrecht M."/>
            <person name="McMillan D."/>
        </authorList>
    </citation>
    <scope>NUCLEOTIDE SEQUENCE</scope>
    <source>
        <strain evidence="4">TA2.A1</strain>
    </source>
</reference>
<evidence type="ECO:0000313" key="6">
    <source>
        <dbReference type="Proteomes" id="UP000825179"/>
    </source>
</evidence>
<comment type="function">
    <text evidence="2">Hydrolyzes RNA 2',3'-cyclic phosphodiester to an RNA 2'-phosphomonoester.</text>
</comment>
<feature type="short sequence motif" description="HXTX 1" evidence="2">
    <location>
        <begin position="54"/>
        <end position="57"/>
    </location>
</feature>
<protein>
    <recommendedName>
        <fullName evidence="2">RNA 2',3'-cyclic phosphodiesterase</fullName>
        <shortName evidence="2">RNA 2',3'-CPDase</shortName>
        <ecNumber evidence="2">3.1.4.58</ecNumber>
    </recommendedName>
</protein>
<reference evidence="3 5" key="1">
    <citation type="journal article" date="2011" name="J. Bacteriol.">
        <title>Draft genome sequence of the thermoalkaliphilic Caldalkalibacillus thermarum strain TA2.A1.</title>
        <authorList>
            <person name="Kalamorz F."/>
            <person name="Keis S."/>
            <person name="McMillan D.G."/>
            <person name="Olsson K."/>
            <person name="Stanton J.A."/>
            <person name="Stockwell P."/>
            <person name="Black M.A."/>
            <person name="Klingeman D.M."/>
            <person name="Land M.L."/>
            <person name="Han C.S."/>
            <person name="Martin S.L."/>
            <person name="Becher S.A."/>
            <person name="Peddie C.J."/>
            <person name="Morgan H.W."/>
            <person name="Matthies D."/>
            <person name="Preiss L."/>
            <person name="Meier T."/>
            <person name="Brown S.D."/>
            <person name="Cook G.M."/>
        </authorList>
    </citation>
    <scope>NUCLEOTIDE SEQUENCE [LARGE SCALE GENOMIC DNA]</scope>
    <source>
        <strain evidence="3 5">TA2.A1</strain>
    </source>
</reference>
<dbReference type="PANTHER" id="PTHR35561">
    <property type="entry name" value="RNA 2',3'-CYCLIC PHOSPHODIESTERASE"/>
    <property type="match status" value="1"/>
</dbReference>
<dbReference type="GO" id="GO:0004113">
    <property type="term" value="F:2',3'-cyclic-nucleotide 3'-phosphodiesterase activity"/>
    <property type="evidence" value="ECO:0007669"/>
    <property type="project" value="InterPro"/>
</dbReference>
<dbReference type="GO" id="GO:0008664">
    <property type="term" value="F:RNA 2',3'-cyclic 3'-phosphodiesterase activity"/>
    <property type="evidence" value="ECO:0007669"/>
    <property type="project" value="UniProtKB-EC"/>
</dbReference>
<dbReference type="Proteomes" id="UP000825179">
    <property type="component" value="Chromosome"/>
</dbReference>
<dbReference type="eggNOG" id="COG1514">
    <property type="taxonomic scope" value="Bacteria"/>
</dbReference>
<feature type="short sequence motif" description="HXTX 2" evidence="2">
    <location>
        <begin position="141"/>
        <end position="144"/>
    </location>
</feature>